<dbReference type="EMBL" id="BPQP01000063">
    <property type="protein sequence ID" value="GJD96536.1"/>
    <property type="molecule type" value="Genomic_DNA"/>
</dbReference>
<name>A0ABQ4S0N6_9HYPH</name>
<dbReference type="Proteomes" id="UP001055125">
    <property type="component" value="Unassembled WGS sequence"/>
</dbReference>
<proteinExistence type="predicted"/>
<gene>
    <name evidence="1" type="ORF">OCOJLMKI_3758</name>
</gene>
<reference evidence="1" key="2">
    <citation type="submission" date="2021-08" db="EMBL/GenBank/DDBJ databases">
        <authorList>
            <person name="Tani A."/>
            <person name="Ola A."/>
            <person name="Ogura Y."/>
            <person name="Katsura K."/>
            <person name="Hayashi T."/>
        </authorList>
    </citation>
    <scope>NUCLEOTIDE SEQUENCE</scope>
    <source>
        <strain evidence="1">DSM 19015</strain>
    </source>
</reference>
<protein>
    <submittedName>
        <fullName evidence="1">Uncharacterized protein</fullName>
    </submittedName>
</protein>
<organism evidence="1 2">
    <name type="scientific">Methylobacterium iners</name>
    <dbReference type="NCBI Taxonomy" id="418707"/>
    <lineage>
        <taxon>Bacteria</taxon>
        <taxon>Pseudomonadati</taxon>
        <taxon>Pseudomonadota</taxon>
        <taxon>Alphaproteobacteria</taxon>
        <taxon>Hyphomicrobiales</taxon>
        <taxon>Methylobacteriaceae</taxon>
        <taxon>Methylobacterium</taxon>
    </lineage>
</organism>
<keyword evidence="2" id="KW-1185">Reference proteome</keyword>
<comment type="caution">
    <text evidence="1">The sequence shown here is derived from an EMBL/GenBank/DDBJ whole genome shotgun (WGS) entry which is preliminary data.</text>
</comment>
<evidence type="ECO:0000313" key="2">
    <source>
        <dbReference type="Proteomes" id="UP001055125"/>
    </source>
</evidence>
<sequence>MTDDQPPTGIKRILVRALAYLRIGIWMGKELNPWRKA</sequence>
<reference evidence="1" key="1">
    <citation type="journal article" date="2021" name="Front. Microbiol.">
        <title>Comprehensive Comparative Genomics and Phenotyping of Methylobacterium Species.</title>
        <authorList>
            <person name="Alessa O."/>
            <person name="Ogura Y."/>
            <person name="Fujitani Y."/>
            <person name="Takami H."/>
            <person name="Hayashi T."/>
            <person name="Sahin N."/>
            <person name="Tani A."/>
        </authorList>
    </citation>
    <scope>NUCLEOTIDE SEQUENCE</scope>
    <source>
        <strain evidence="1">DSM 19015</strain>
    </source>
</reference>
<evidence type="ECO:0000313" key="1">
    <source>
        <dbReference type="EMBL" id="GJD96536.1"/>
    </source>
</evidence>
<accession>A0ABQ4S0N6</accession>